<evidence type="ECO:0000256" key="2">
    <source>
        <dbReference type="ARBA" id="ARBA00008072"/>
    </source>
</evidence>
<dbReference type="Gene3D" id="3.90.180.10">
    <property type="entry name" value="Medium-chain alcohol dehydrogenases, catalytic domain"/>
    <property type="match status" value="1"/>
</dbReference>
<evidence type="ECO:0000256" key="5">
    <source>
        <dbReference type="ARBA" id="ARBA00023002"/>
    </source>
</evidence>
<dbReference type="InterPro" id="IPR002328">
    <property type="entry name" value="ADH_Zn_CS"/>
</dbReference>
<comment type="cofactor">
    <cofactor evidence="1 6">
        <name>Zn(2+)</name>
        <dbReference type="ChEBI" id="CHEBI:29105"/>
    </cofactor>
</comment>
<protein>
    <submittedName>
        <fullName evidence="9">Zinc-dependent alcohol dehydrogenase family protein</fullName>
    </submittedName>
</protein>
<dbReference type="SUPFAM" id="SSF51735">
    <property type="entry name" value="NAD(P)-binding Rossmann-fold domains"/>
    <property type="match status" value="1"/>
</dbReference>
<name>A0ABW6HSF6_9FLAO</name>
<dbReference type="PANTHER" id="PTHR42813:SF4">
    <property type="entry name" value="NADP-DEPENDENT ISOPROPANOL DEHYDROGENASE"/>
    <property type="match status" value="1"/>
</dbReference>
<reference evidence="9 10" key="1">
    <citation type="submission" date="2024-06" db="EMBL/GenBank/DDBJ databases">
        <title>Flavobacterium spp. isolated from glacier.</title>
        <authorList>
            <person name="Han D."/>
        </authorList>
    </citation>
    <scope>NUCLEOTIDE SEQUENCE [LARGE SCALE GENOMIC DNA]</scope>
    <source>
        <strain evidence="9 10">LS2P90</strain>
    </source>
</reference>
<comment type="similarity">
    <text evidence="2 6">Belongs to the zinc-containing alcohol dehydrogenase family.</text>
</comment>
<dbReference type="PROSITE" id="PS00059">
    <property type="entry name" value="ADH_ZINC"/>
    <property type="match status" value="1"/>
</dbReference>
<dbReference type="Pfam" id="PF08240">
    <property type="entry name" value="ADH_N"/>
    <property type="match status" value="1"/>
</dbReference>
<dbReference type="EMBL" id="JBHZPZ010000001">
    <property type="protein sequence ID" value="MFE3866525.1"/>
    <property type="molecule type" value="Genomic_DNA"/>
</dbReference>
<evidence type="ECO:0000259" key="8">
    <source>
        <dbReference type="Pfam" id="PF08240"/>
    </source>
</evidence>
<dbReference type="Proteomes" id="UP001600109">
    <property type="component" value="Unassembled WGS sequence"/>
</dbReference>
<keyword evidence="10" id="KW-1185">Reference proteome</keyword>
<dbReference type="InterPro" id="IPR036291">
    <property type="entry name" value="NAD(P)-bd_dom_sf"/>
</dbReference>
<keyword evidence="3 6" id="KW-0479">Metal-binding</keyword>
<gene>
    <name evidence="9" type="ORF">ACFX5E_00385</name>
</gene>
<evidence type="ECO:0000259" key="7">
    <source>
        <dbReference type="Pfam" id="PF00107"/>
    </source>
</evidence>
<feature type="domain" description="Alcohol dehydrogenase-like N-terminal" evidence="8">
    <location>
        <begin position="44"/>
        <end position="151"/>
    </location>
</feature>
<keyword evidence="4 6" id="KW-0862">Zinc</keyword>
<dbReference type="Pfam" id="PF00107">
    <property type="entry name" value="ADH_zinc_N"/>
    <property type="match status" value="1"/>
</dbReference>
<evidence type="ECO:0000313" key="10">
    <source>
        <dbReference type="Proteomes" id="UP001600109"/>
    </source>
</evidence>
<sequence length="362" mass="39065">MEKTSNNPKTSETAPNKTMKALVYDGPGKIQLKDVPLPKIEKTTDVLVKILKTTICGTDLGILHGKTPSVKPGTTLGHEGVGVIEEIGTSVRNFKKGYHVIISCITSDGSCEYCKKQMYAHCEDGGWILGHLINGTQAEYVRIPHADNSLHLIPQGANEEALVMLSDILPTGHEIGVVNGGVKPGDTIAIVGSGPIGMSALLTAQFYSPSKIYVIDMDENRLKMAEKFGATDTINSAKEDVQKRILKETKDGVDVAIEAVGVPATFDICQKIVRPGGHIANIGVHGKPVELQIQDLWIQNITITMGLVNTNTTPMLLKTVSSGKLEPSKLITHHFKLSEILKAYEVFGNAAKEKAMKVIIEP</sequence>
<dbReference type="PANTHER" id="PTHR42813">
    <property type="entry name" value="ZINC-TYPE ALCOHOL DEHYDROGENASE-LIKE"/>
    <property type="match status" value="1"/>
</dbReference>
<evidence type="ECO:0000313" key="9">
    <source>
        <dbReference type="EMBL" id="MFE3866525.1"/>
    </source>
</evidence>
<comment type="caution">
    <text evidence="9">The sequence shown here is derived from an EMBL/GenBank/DDBJ whole genome shotgun (WGS) entry which is preliminary data.</text>
</comment>
<dbReference type="Gene3D" id="3.40.50.720">
    <property type="entry name" value="NAD(P)-binding Rossmann-like Domain"/>
    <property type="match status" value="1"/>
</dbReference>
<proteinExistence type="inferred from homology"/>
<accession>A0ABW6HSF6</accession>
<dbReference type="InterPro" id="IPR013149">
    <property type="entry name" value="ADH-like_C"/>
</dbReference>
<dbReference type="RefSeq" id="WP_379853182.1">
    <property type="nucleotide sequence ID" value="NZ_JBHZPZ010000001.1"/>
</dbReference>
<evidence type="ECO:0000256" key="4">
    <source>
        <dbReference type="ARBA" id="ARBA00022833"/>
    </source>
</evidence>
<evidence type="ECO:0000256" key="1">
    <source>
        <dbReference type="ARBA" id="ARBA00001947"/>
    </source>
</evidence>
<keyword evidence="5" id="KW-0560">Oxidoreductase</keyword>
<organism evidence="9 10">
    <name type="scientific">Flavobacterium xylosi</name>
    <dbReference type="NCBI Taxonomy" id="3230415"/>
    <lineage>
        <taxon>Bacteria</taxon>
        <taxon>Pseudomonadati</taxon>
        <taxon>Bacteroidota</taxon>
        <taxon>Flavobacteriia</taxon>
        <taxon>Flavobacteriales</taxon>
        <taxon>Flavobacteriaceae</taxon>
        <taxon>Flavobacterium</taxon>
    </lineage>
</organism>
<dbReference type="InterPro" id="IPR013154">
    <property type="entry name" value="ADH-like_N"/>
</dbReference>
<dbReference type="CDD" id="cd08286">
    <property type="entry name" value="FDH_like_ADH2"/>
    <property type="match status" value="1"/>
</dbReference>
<evidence type="ECO:0000256" key="3">
    <source>
        <dbReference type="ARBA" id="ARBA00022723"/>
    </source>
</evidence>
<dbReference type="InterPro" id="IPR011032">
    <property type="entry name" value="GroES-like_sf"/>
</dbReference>
<feature type="domain" description="Alcohol dehydrogenase-like C-terminal" evidence="7">
    <location>
        <begin position="195"/>
        <end position="320"/>
    </location>
</feature>
<dbReference type="SUPFAM" id="SSF50129">
    <property type="entry name" value="GroES-like"/>
    <property type="match status" value="1"/>
</dbReference>
<evidence type="ECO:0000256" key="6">
    <source>
        <dbReference type="RuleBase" id="RU361277"/>
    </source>
</evidence>